<dbReference type="EMBL" id="KN840572">
    <property type="protein sequence ID" value="KIP04494.1"/>
    <property type="molecule type" value="Genomic_DNA"/>
</dbReference>
<feature type="chain" id="PRO_5002167470" description="Carbohydrate-binding module family 13 protein" evidence="3">
    <location>
        <begin position="18"/>
        <end position="329"/>
    </location>
</feature>
<protein>
    <recommendedName>
        <fullName evidence="6">Carbohydrate-binding module family 13 protein</fullName>
    </recommendedName>
</protein>
<accession>A0A0C3NI07</accession>
<keyword evidence="3" id="KW-0732">Signal</keyword>
<evidence type="ECO:0000313" key="5">
    <source>
        <dbReference type="Proteomes" id="UP000053257"/>
    </source>
</evidence>
<proteinExistence type="predicted"/>
<keyword evidence="5" id="KW-1185">Reference proteome</keyword>
<dbReference type="Proteomes" id="UP000053257">
    <property type="component" value="Unassembled WGS sequence"/>
</dbReference>
<reference evidence="4 5" key="1">
    <citation type="journal article" date="2014" name="PLoS Genet.">
        <title>Analysis of the Phlebiopsis gigantea genome, transcriptome and secretome provides insight into its pioneer colonization strategies of wood.</title>
        <authorList>
            <person name="Hori C."/>
            <person name="Ishida T."/>
            <person name="Igarashi K."/>
            <person name="Samejima M."/>
            <person name="Suzuki H."/>
            <person name="Master E."/>
            <person name="Ferreira P."/>
            <person name="Ruiz-Duenas F.J."/>
            <person name="Held B."/>
            <person name="Canessa P."/>
            <person name="Larrondo L.F."/>
            <person name="Schmoll M."/>
            <person name="Druzhinina I.S."/>
            <person name="Kubicek C.P."/>
            <person name="Gaskell J.A."/>
            <person name="Kersten P."/>
            <person name="St John F."/>
            <person name="Glasner J."/>
            <person name="Sabat G."/>
            <person name="Splinter BonDurant S."/>
            <person name="Syed K."/>
            <person name="Yadav J."/>
            <person name="Mgbeahuruike A.C."/>
            <person name="Kovalchuk A."/>
            <person name="Asiegbu F.O."/>
            <person name="Lackner G."/>
            <person name="Hoffmeister D."/>
            <person name="Rencoret J."/>
            <person name="Gutierrez A."/>
            <person name="Sun H."/>
            <person name="Lindquist E."/>
            <person name="Barry K."/>
            <person name="Riley R."/>
            <person name="Grigoriev I.V."/>
            <person name="Henrissat B."/>
            <person name="Kues U."/>
            <person name="Berka R.M."/>
            <person name="Martinez A.T."/>
            <person name="Covert S.F."/>
            <person name="Blanchette R.A."/>
            <person name="Cullen D."/>
        </authorList>
    </citation>
    <scope>NUCLEOTIDE SEQUENCE [LARGE SCALE GENOMIC DNA]</scope>
    <source>
        <strain evidence="4 5">11061_1 CR5-6</strain>
    </source>
</reference>
<evidence type="ECO:0000313" key="4">
    <source>
        <dbReference type="EMBL" id="KIP04494.1"/>
    </source>
</evidence>
<keyword evidence="2" id="KW-1133">Transmembrane helix</keyword>
<keyword evidence="2" id="KW-0812">Transmembrane</keyword>
<dbReference type="STRING" id="745531.A0A0C3NI07"/>
<evidence type="ECO:0000256" key="3">
    <source>
        <dbReference type="SAM" id="SignalP"/>
    </source>
</evidence>
<dbReference type="HOGENOM" id="CLU_036093_1_1_1"/>
<gene>
    <name evidence="4" type="ORF">PHLGIDRAFT_109500</name>
</gene>
<keyword evidence="2" id="KW-0472">Membrane</keyword>
<dbReference type="AlphaFoldDB" id="A0A0C3NI07"/>
<evidence type="ECO:0008006" key="6">
    <source>
        <dbReference type="Google" id="ProtNLM"/>
    </source>
</evidence>
<feature type="signal peptide" evidence="3">
    <location>
        <begin position="1"/>
        <end position="17"/>
    </location>
</feature>
<evidence type="ECO:0000256" key="2">
    <source>
        <dbReference type="SAM" id="Phobius"/>
    </source>
</evidence>
<dbReference type="OrthoDB" id="2564904at2759"/>
<evidence type="ECO:0000256" key="1">
    <source>
        <dbReference type="SAM" id="MobiDB-lite"/>
    </source>
</evidence>
<feature type="region of interest" description="Disordered" evidence="1">
    <location>
        <begin position="275"/>
        <end position="294"/>
    </location>
</feature>
<sequence length="329" mass="33821">MLSATAVVFALISWVYGQTYSATYAPSDLPQTSEQGQSGTNQCGSTNNQTSSCQNVYLNSVDDFCFYAPPEPGANATIGDTERIEVSWCLKDGYGTRTIPPNTLSGAHFVQTPDYVQVTGVGNLTLVNIPAGDTGGELDPHGADGNGNPIGGLVFSSAFTGTLTQLHEWTNFMSDSEFCFRGCKDGPNAPALCQHIYDTLGCMWNIPGNYSAGVFERCDGDTNEPMGVYGTSTFFQGEPVTPSAHPAPPSSMCTTFTTVGAVALSTSASAGTTSLASSTATGSHSSGTSSVSATSGTQKSAAVPMYAPGVLLQVMALVAGGAAGVMVIA</sequence>
<feature type="transmembrane region" description="Helical" evidence="2">
    <location>
        <begin position="305"/>
        <end position="328"/>
    </location>
</feature>
<name>A0A0C3NI07_PHLG1</name>
<organism evidence="4 5">
    <name type="scientific">Phlebiopsis gigantea (strain 11061_1 CR5-6)</name>
    <name type="common">White-rot fungus</name>
    <name type="synonym">Peniophora gigantea</name>
    <dbReference type="NCBI Taxonomy" id="745531"/>
    <lineage>
        <taxon>Eukaryota</taxon>
        <taxon>Fungi</taxon>
        <taxon>Dikarya</taxon>
        <taxon>Basidiomycota</taxon>
        <taxon>Agaricomycotina</taxon>
        <taxon>Agaricomycetes</taxon>
        <taxon>Polyporales</taxon>
        <taxon>Phanerochaetaceae</taxon>
        <taxon>Phlebiopsis</taxon>
    </lineage>
</organism>